<comment type="similarity">
    <text evidence="1 2">Belongs to the CutC family.</text>
</comment>
<evidence type="ECO:0000313" key="3">
    <source>
        <dbReference type="EMBL" id="UZH55432.1"/>
    </source>
</evidence>
<accession>A0ABY6NRA4</accession>
<evidence type="ECO:0000256" key="1">
    <source>
        <dbReference type="ARBA" id="ARBA00007768"/>
    </source>
</evidence>
<keyword evidence="4" id="KW-1185">Reference proteome</keyword>
<dbReference type="SUPFAM" id="SSF110395">
    <property type="entry name" value="CutC-like"/>
    <property type="match status" value="1"/>
</dbReference>
<dbReference type="Proteomes" id="UP001163981">
    <property type="component" value="Chromosome"/>
</dbReference>
<dbReference type="InterPro" id="IPR036822">
    <property type="entry name" value="CutC-like_dom_sf"/>
</dbReference>
<dbReference type="PANTHER" id="PTHR12598">
    <property type="entry name" value="COPPER HOMEOSTASIS PROTEIN CUTC"/>
    <property type="match status" value="1"/>
</dbReference>
<name>A0ABY6NRA4_9FLAO</name>
<dbReference type="HAMAP" id="MF_00795">
    <property type="entry name" value="CutC"/>
    <property type="match status" value="1"/>
</dbReference>
<protein>
    <recommendedName>
        <fullName evidence="2">PF03932 family protein CutC</fullName>
    </recommendedName>
</protein>
<reference evidence="3" key="1">
    <citation type="submission" date="2021-02" db="EMBL/GenBank/DDBJ databases">
        <title>Salinimicrobium sp. nov. isolated from seawater in Tongyeong, Republic of Korea.</title>
        <authorList>
            <person name="Lee S.-J."/>
        </authorList>
    </citation>
    <scope>NUCLEOTIDE SEQUENCE</scope>
    <source>
        <strain evidence="3">HN-2-9-2</strain>
    </source>
</reference>
<sequence length="210" mass="23198">MKKFIKEACVGNLEEAIRAEAQGADRIELCTDLHLDGLTPSEELIKTAKEQLNIPIRVMIRPRSGDFLYTPEELKEIKASIEFCKSTGVEAVVFGILNSKNELDIEKIEQLTQFSAPLKVVVHKAIDFTNDPLENLEKLLKIKGISSVLTSGGAETAEEGKELLKKMLELCGNGVEIVPAGKISCDNLEELHEYLGARAYHGKRIVGDLH</sequence>
<organism evidence="3 4">
    <name type="scientific">Salinimicrobium tongyeongense</name>
    <dbReference type="NCBI Taxonomy" id="2809707"/>
    <lineage>
        <taxon>Bacteria</taxon>
        <taxon>Pseudomonadati</taxon>
        <taxon>Bacteroidota</taxon>
        <taxon>Flavobacteriia</taxon>
        <taxon>Flavobacteriales</taxon>
        <taxon>Flavobacteriaceae</taxon>
        <taxon>Salinimicrobium</taxon>
    </lineage>
</organism>
<dbReference type="RefSeq" id="WP_265163794.1">
    <property type="nucleotide sequence ID" value="NZ_CP069620.1"/>
</dbReference>
<gene>
    <name evidence="2" type="primary">cutC</name>
    <name evidence="3" type="ORF">JRG66_00580</name>
</gene>
<comment type="caution">
    <text evidence="2">Once thought to be involved in copper homeostasis, experiments in E.coli have shown this is not the case.</text>
</comment>
<dbReference type="CDD" id="cd00945">
    <property type="entry name" value="Aldolase_Class_I"/>
    <property type="match status" value="1"/>
</dbReference>
<evidence type="ECO:0000256" key="2">
    <source>
        <dbReference type="HAMAP-Rule" id="MF_00795"/>
    </source>
</evidence>
<evidence type="ECO:0000313" key="4">
    <source>
        <dbReference type="Proteomes" id="UP001163981"/>
    </source>
</evidence>
<dbReference type="EMBL" id="CP069620">
    <property type="protein sequence ID" value="UZH55432.1"/>
    <property type="molecule type" value="Genomic_DNA"/>
</dbReference>
<comment type="subcellular location">
    <subcellularLocation>
        <location evidence="2">Cytoplasm</location>
    </subcellularLocation>
</comment>
<proteinExistence type="inferred from homology"/>
<dbReference type="Gene3D" id="3.20.20.380">
    <property type="entry name" value="Copper homeostasis (CutC) domain"/>
    <property type="match status" value="1"/>
</dbReference>
<dbReference type="InterPro" id="IPR005627">
    <property type="entry name" value="CutC-like"/>
</dbReference>
<keyword evidence="2" id="KW-0963">Cytoplasm</keyword>
<dbReference type="PANTHER" id="PTHR12598:SF0">
    <property type="entry name" value="COPPER HOMEOSTASIS PROTEIN CUTC HOMOLOG"/>
    <property type="match status" value="1"/>
</dbReference>
<dbReference type="Pfam" id="PF03932">
    <property type="entry name" value="CutC"/>
    <property type="match status" value="1"/>
</dbReference>